<dbReference type="Pfam" id="PF13927">
    <property type="entry name" value="Ig_3"/>
    <property type="match status" value="1"/>
</dbReference>
<dbReference type="GO" id="GO:0050808">
    <property type="term" value="P:synapse organization"/>
    <property type="evidence" value="ECO:0007669"/>
    <property type="project" value="TreeGrafter"/>
</dbReference>
<dbReference type="GO" id="GO:0005886">
    <property type="term" value="C:plasma membrane"/>
    <property type="evidence" value="ECO:0007669"/>
    <property type="project" value="TreeGrafter"/>
</dbReference>
<dbReference type="OrthoDB" id="5985519at2759"/>
<feature type="domain" description="Ig-like" evidence="4">
    <location>
        <begin position="426"/>
        <end position="518"/>
    </location>
</feature>
<feature type="domain" description="Ig-like" evidence="4">
    <location>
        <begin position="329"/>
        <end position="421"/>
    </location>
</feature>
<evidence type="ECO:0000256" key="1">
    <source>
        <dbReference type="ARBA" id="ARBA00022729"/>
    </source>
</evidence>
<dbReference type="GO" id="GO:0008046">
    <property type="term" value="F:axon guidance receptor activity"/>
    <property type="evidence" value="ECO:0007669"/>
    <property type="project" value="TreeGrafter"/>
</dbReference>
<dbReference type="PANTHER" id="PTHR45080:SF8">
    <property type="entry name" value="IG-LIKE DOMAIN-CONTAINING PROTEIN"/>
    <property type="match status" value="1"/>
</dbReference>
<protein>
    <submittedName>
        <fullName evidence="5">Immunoglobulin I-set domain protein</fullName>
    </submittedName>
</protein>
<dbReference type="InterPro" id="IPR003598">
    <property type="entry name" value="Ig_sub2"/>
</dbReference>
<dbReference type="PROSITE" id="PS50835">
    <property type="entry name" value="IG_LIKE"/>
    <property type="match status" value="5"/>
</dbReference>
<evidence type="ECO:0000256" key="3">
    <source>
        <dbReference type="ARBA" id="ARBA00023319"/>
    </source>
</evidence>
<dbReference type="GO" id="GO:0007156">
    <property type="term" value="P:homophilic cell adhesion via plasma membrane adhesion molecules"/>
    <property type="evidence" value="ECO:0007669"/>
    <property type="project" value="TreeGrafter"/>
</dbReference>
<dbReference type="Pfam" id="PF07679">
    <property type="entry name" value="I-set"/>
    <property type="match status" value="4"/>
</dbReference>
<keyword evidence="3" id="KW-0393">Immunoglobulin domain</keyword>
<dbReference type="AlphaFoldDB" id="A0A0D8XYC7"/>
<evidence type="ECO:0000259" key="4">
    <source>
        <dbReference type="PROSITE" id="PS50835"/>
    </source>
</evidence>
<dbReference type="PRINTS" id="PR01832">
    <property type="entry name" value="VEGFRECEPTOR"/>
</dbReference>
<dbReference type="GO" id="GO:0030424">
    <property type="term" value="C:axon"/>
    <property type="evidence" value="ECO:0007669"/>
    <property type="project" value="TreeGrafter"/>
</dbReference>
<keyword evidence="1" id="KW-0732">Signal</keyword>
<dbReference type="SMART" id="SM00408">
    <property type="entry name" value="IGc2"/>
    <property type="match status" value="5"/>
</dbReference>
<evidence type="ECO:0000313" key="5">
    <source>
        <dbReference type="EMBL" id="KJH48749.1"/>
    </source>
</evidence>
<keyword evidence="2" id="KW-1015">Disulfide bond</keyword>
<dbReference type="InterPro" id="IPR003599">
    <property type="entry name" value="Ig_sub"/>
</dbReference>
<reference evidence="6" key="2">
    <citation type="journal article" date="2016" name="Sci. Rep.">
        <title>Dictyocaulus viviparus genome, variome and transcriptome elucidate lungworm biology and support future intervention.</title>
        <authorList>
            <person name="McNulty S.N."/>
            <person name="Strube C."/>
            <person name="Rosa B.A."/>
            <person name="Martin J.C."/>
            <person name="Tyagi R."/>
            <person name="Choi Y.J."/>
            <person name="Wang Q."/>
            <person name="Hallsworth Pepin K."/>
            <person name="Zhang X."/>
            <person name="Ozersky P."/>
            <person name="Wilson R.K."/>
            <person name="Sternberg P.W."/>
            <person name="Gasser R.B."/>
            <person name="Mitreva M."/>
        </authorList>
    </citation>
    <scope>NUCLEOTIDE SEQUENCE [LARGE SCALE GENOMIC DNA]</scope>
    <source>
        <strain evidence="6">HannoverDv2000</strain>
    </source>
</reference>
<evidence type="ECO:0000256" key="2">
    <source>
        <dbReference type="ARBA" id="ARBA00023157"/>
    </source>
</evidence>
<reference evidence="5 6" key="1">
    <citation type="submission" date="2013-11" db="EMBL/GenBank/DDBJ databases">
        <title>Draft genome of the bovine lungworm Dictyocaulus viviparus.</title>
        <authorList>
            <person name="Mitreva M."/>
        </authorList>
    </citation>
    <scope>NUCLEOTIDE SEQUENCE [LARGE SCALE GENOMIC DNA]</scope>
    <source>
        <strain evidence="5 6">HannoverDv2000</strain>
    </source>
</reference>
<dbReference type="InterPro" id="IPR050958">
    <property type="entry name" value="Cell_Adh-Cytoskel_Orgn"/>
</dbReference>
<dbReference type="FunFam" id="2.60.40.10:FF:000503">
    <property type="entry name" value="Hemicentin 1"/>
    <property type="match status" value="3"/>
</dbReference>
<feature type="domain" description="Ig-like" evidence="4">
    <location>
        <begin position="142"/>
        <end position="225"/>
    </location>
</feature>
<keyword evidence="6" id="KW-1185">Reference proteome</keyword>
<dbReference type="GO" id="GO:0043025">
    <property type="term" value="C:neuronal cell body"/>
    <property type="evidence" value="ECO:0007669"/>
    <property type="project" value="TreeGrafter"/>
</dbReference>
<sequence length="576" mass="63477">MHQIALLHNGYTLVLTGIIGENAGVYRCSLKNKAGSAEKTFNVRVIQKPDFGDKDEVVVVKVNISRPVTLECPIKDTHNAELSWSRHQLPAINGVQNIQIISGGRHLFIPSVQRNDQGFFTCTATNPAGEATKTYKLLVQVPPVILNEGGEYSVIENNSLVLPCEVEGSPIPTIAWKKDGRSITDLKSVRTLSEGQQFKISHAEKIHRGSYACHAKNDVGSAEIHFYVDIITRPAVLQGIKDTVEVVEGETAHFLCPIAEKNFKGEIKLRLYDFKPISSPSRKINQGQGGKRLSVQNVTLNDEGAYSCRIKNDAGETRVNYKLVVFVPPSIIVLEKDKDRTVIENSSITLSCPATGKPEPNIVWQKDGEILYPHNISNVIMSAEVVGSEIKITAIKEEDSGRFTCEASNKAGISEQDLTINVLTPPQIQRDGIPASIEEVADRPITISCPVSGKPAPIVTWLKAWSLFSAGHPLDYQQTVKTSSNGQKLYIHNLNKNDISRYTCVARNAAGEDKRDFTVKLLEAPSFEGPNLVHRVQVNVGKPSIISCPTLNMMILDAEVFKIDNFTIVWENINII</sequence>
<evidence type="ECO:0000313" key="6">
    <source>
        <dbReference type="Proteomes" id="UP000053766"/>
    </source>
</evidence>
<dbReference type="PANTHER" id="PTHR45080">
    <property type="entry name" value="CONTACTIN 5"/>
    <property type="match status" value="1"/>
</dbReference>
<gene>
    <name evidence="5" type="ORF">DICVIV_05143</name>
</gene>
<dbReference type="SMART" id="SM00409">
    <property type="entry name" value="IG"/>
    <property type="match status" value="5"/>
</dbReference>
<accession>A0A0D8XYC7</accession>
<dbReference type="CDD" id="cd00096">
    <property type="entry name" value="Ig"/>
    <property type="match status" value="1"/>
</dbReference>
<dbReference type="Proteomes" id="UP000053766">
    <property type="component" value="Unassembled WGS sequence"/>
</dbReference>
<dbReference type="InterPro" id="IPR013783">
    <property type="entry name" value="Ig-like_fold"/>
</dbReference>
<name>A0A0D8XYC7_DICVI</name>
<organism evidence="5 6">
    <name type="scientific">Dictyocaulus viviparus</name>
    <name type="common">Bovine lungworm</name>
    <dbReference type="NCBI Taxonomy" id="29172"/>
    <lineage>
        <taxon>Eukaryota</taxon>
        <taxon>Metazoa</taxon>
        <taxon>Ecdysozoa</taxon>
        <taxon>Nematoda</taxon>
        <taxon>Chromadorea</taxon>
        <taxon>Rhabditida</taxon>
        <taxon>Rhabditina</taxon>
        <taxon>Rhabditomorpha</taxon>
        <taxon>Strongyloidea</taxon>
        <taxon>Metastrongylidae</taxon>
        <taxon>Dictyocaulus</taxon>
    </lineage>
</organism>
<feature type="domain" description="Ig-like" evidence="4">
    <location>
        <begin position="49"/>
        <end position="139"/>
    </location>
</feature>
<dbReference type="Gene3D" id="2.60.40.10">
    <property type="entry name" value="Immunoglobulins"/>
    <property type="match status" value="6"/>
</dbReference>
<dbReference type="InterPro" id="IPR036179">
    <property type="entry name" value="Ig-like_dom_sf"/>
</dbReference>
<dbReference type="EMBL" id="KN716257">
    <property type="protein sequence ID" value="KJH48749.1"/>
    <property type="molecule type" value="Genomic_DNA"/>
</dbReference>
<dbReference type="SUPFAM" id="SSF48726">
    <property type="entry name" value="Immunoglobulin"/>
    <property type="match status" value="6"/>
</dbReference>
<proteinExistence type="predicted"/>
<feature type="domain" description="Ig-like" evidence="4">
    <location>
        <begin position="234"/>
        <end position="320"/>
    </location>
</feature>
<dbReference type="InterPro" id="IPR007110">
    <property type="entry name" value="Ig-like_dom"/>
</dbReference>
<dbReference type="STRING" id="29172.A0A0D8XYC7"/>
<dbReference type="InterPro" id="IPR013098">
    <property type="entry name" value="Ig_I-set"/>
</dbReference>